<evidence type="ECO:0000313" key="2">
    <source>
        <dbReference type="EMBL" id="QBR83815.1"/>
    </source>
</evidence>
<feature type="domain" description="SnoaL-like" evidence="1">
    <location>
        <begin position="17"/>
        <end position="121"/>
    </location>
</feature>
<sequence>MANQDELKQQAENIYKAWDKALANNDIESLLELYSDDAIIESPLIPHLLETDSGILRGKSELRLLIEKVAERKPFIRKHYKQNFFTDGKTLIFEYPRQTPDGEQMDFMEVMEIKEGKIQYHRVYWGWRGFQIIKENLYHR</sequence>
<dbReference type="Proteomes" id="UP000295517">
    <property type="component" value="Chromosome"/>
</dbReference>
<evidence type="ECO:0000259" key="1">
    <source>
        <dbReference type="Pfam" id="PF12680"/>
    </source>
</evidence>
<dbReference type="RefSeq" id="WP_135060144.1">
    <property type="nucleotide sequence ID" value="NZ_CP038254.1"/>
</dbReference>
<dbReference type="Gene3D" id="3.10.450.50">
    <property type="match status" value="1"/>
</dbReference>
<dbReference type="AlphaFoldDB" id="A0AAX1EFC8"/>
<organism evidence="2 3">
    <name type="scientific">Legionella israelensis</name>
    <dbReference type="NCBI Taxonomy" id="454"/>
    <lineage>
        <taxon>Bacteria</taxon>
        <taxon>Pseudomonadati</taxon>
        <taxon>Pseudomonadota</taxon>
        <taxon>Gammaproteobacteria</taxon>
        <taxon>Legionellales</taxon>
        <taxon>Legionellaceae</taxon>
        <taxon>Legionella</taxon>
    </lineage>
</organism>
<accession>A0AAX1EFC8</accession>
<proteinExistence type="predicted"/>
<dbReference type="Pfam" id="PF12680">
    <property type="entry name" value="SnoaL_2"/>
    <property type="match status" value="1"/>
</dbReference>
<reference evidence="2 3" key="1">
    <citation type="submission" date="2019-03" db="EMBL/GenBank/DDBJ databases">
        <title>Diverse conjugative elements silence natural transformation in Legionella species.</title>
        <authorList>
            <person name="Durieux I."/>
            <person name="Ginevra C."/>
            <person name="Attaiech L."/>
            <person name="Picq K."/>
            <person name="Juan P.A."/>
            <person name="Jarraud S."/>
            <person name="Charpentier X."/>
        </authorList>
    </citation>
    <scope>NUCLEOTIDE SEQUENCE [LARGE SCALE GENOMIC DNA]</scope>
    <source>
        <strain evidence="2 3">HL-0427-4011</strain>
    </source>
</reference>
<protein>
    <submittedName>
        <fullName evidence="2">Nuclear transport factor 2 family protein</fullName>
    </submittedName>
</protein>
<dbReference type="EMBL" id="CP038254">
    <property type="protein sequence ID" value="QBR83815.1"/>
    <property type="molecule type" value="Genomic_DNA"/>
</dbReference>
<dbReference type="InterPro" id="IPR032710">
    <property type="entry name" value="NTF2-like_dom_sf"/>
</dbReference>
<gene>
    <name evidence="2" type="ORF">E3983_05305</name>
</gene>
<evidence type="ECO:0000313" key="3">
    <source>
        <dbReference type="Proteomes" id="UP000295517"/>
    </source>
</evidence>
<name>A0AAX1EFC8_9GAMM</name>
<dbReference type="InterPro" id="IPR037401">
    <property type="entry name" value="SnoaL-like"/>
</dbReference>
<dbReference type="SUPFAM" id="SSF54427">
    <property type="entry name" value="NTF2-like"/>
    <property type="match status" value="1"/>
</dbReference>